<accession>E6WS41</accession>
<name>E6WS41_PSEUU</name>
<protein>
    <submittedName>
        <fullName evidence="1">Uncharacterized protein</fullName>
    </submittedName>
</protein>
<reference evidence="1 2" key="1">
    <citation type="submission" date="2011-01" db="EMBL/GenBank/DDBJ databases">
        <title>Complete sequence of Pseudoxanthomonas suwonensis 11-1.</title>
        <authorList>
            <consortium name="US DOE Joint Genome Institute"/>
            <person name="Lucas S."/>
            <person name="Copeland A."/>
            <person name="Lapidus A."/>
            <person name="Cheng J.-F."/>
            <person name="Goodwin L."/>
            <person name="Pitluck S."/>
            <person name="Teshima H."/>
            <person name="Detter J.C."/>
            <person name="Han C."/>
            <person name="Tapia R."/>
            <person name="Land M."/>
            <person name="Hauser L."/>
            <person name="Kyrpides N."/>
            <person name="Ivanova N."/>
            <person name="Ovchinnikova G."/>
            <person name="Siebers A.K."/>
            <person name="Allgaier M."/>
            <person name="Thelen M.P."/>
            <person name="Hugenholtz P."/>
            <person name="Gladden J."/>
            <person name="Woyke T."/>
        </authorList>
    </citation>
    <scope>NUCLEOTIDE SEQUENCE [LARGE SCALE GENOMIC DNA]</scope>
    <source>
        <strain evidence="2">11-1</strain>
    </source>
</reference>
<evidence type="ECO:0000313" key="2">
    <source>
        <dbReference type="Proteomes" id="UP000008632"/>
    </source>
</evidence>
<dbReference type="RefSeq" id="WP_013534819.1">
    <property type="nucleotide sequence ID" value="NC_014924.1"/>
</dbReference>
<dbReference type="Proteomes" id="UP000008632">
    <property type="component" value="Chromosome"/>
</dbReference>
<keyword evidence="2" id="KW-1185">Reference proteome</keyword>
<sequence>MDETAVRLLTQCLAMTGAMRQAMTVLIASHPDPAAALAAWDARNLQWVDAEMQQDYFQLPEYQEAYVQTLQGLATEIRAAAHRRNGESPAA</sequence>
<dbReference type="AlphaFoldDB" id="E6WS41"/>
<gene>
    <name evidence="1" type="ordered locus">Psesu_1140</name>
</gene>
<evidence type="ECO:0000313" key="1">
    <source>
        <dbReference type="EMBL" id="ADV26990.1"/>
    </source>
</evidence>
<dbReference type="EMBL" id="CP002446">
    <property type="protein sequence ID" value="ADV26990.1"/>
    <property type="molecule type" value="Genomic_DNA"/>
</dbReference>
<dbReference type="KEGG" id="psu:Psesu_1140"/>
<dbReference type="HOGENOM" id="CLU_2424743_0_0_6"/>
<dbReference type="STRING" id="743721.Psesu_1140"/>
<organism evidence="1 2">
    <name type="scientific">Pseudoxanthomonas suwonensis (strain 11-1)</name>
    <dbReference type="NCBI Taxonomy" id="743721"/>
    <lineage>
        <taxon>Bacteria</taxon>
        <taxon>Pseudomonadati</taxon>
        <taxon>Pseudomonadota</taxon>
        <taxon>Gammaproteobacteria</taxon>
        <taxon>Lysobacterales</taxon>
        <taxon>Lysobacteraceae</taxon>
        <taxon>Pseudoxanthomonas</taxon>
    </lineage>
</organism>
<proteinExistence type="predicted"/>